<dbReference type="EMBL" id="AY341974">
    <property type="protein sequence ID" value="AAS87298.1"/>
    <property type="molecule type" value="Genomic_DNA"/>
</dbReference>
<dbReference type="AlphaFoldDB" id="Q6VEM0"/>
<feature type="signal peptide" evidence="1">
    <location>
        <begin position="1"/>
        <end position="32"/>
    </location>
</feature>
<feature type="non-terminal residue" evidence="2">
    <location>
        <position position="137"/>
    </location>
</feature>
<feature type="non-terminal residue" evidence="2">
    <location>
        <position position="1"/>
    </location>
</feature>
<protein>
    <submittedName>
        <fullName evidence="2">CG1167-like protein</fullName>
    </submittedName>
</protein>
<organism evidence="2">
    <name type="scientific">Drosophila miranda</name>
    <name type="common">Fruit fly</name>
    <dbReference type="NCBI Taxonomy" id="7229"/>
    <lineage>
        <taxon>Eukaryota</taxon>
        <taxon>Metazoa</taxon>
        <taxon>Ecdysozoa</taxon>
        <taxon>Arthropoda</taxon>
        <taxon>Hexapoda</taxon>
        <taxon>Insecta</taxon>
        <taxon>Pterygota</taxon>
        <taxon>Neoptera</taxon>
        <taxon>Endopterygota</taxon>
        <taxon>Diptera</taxon>
        <taxon>Brachycera</taxon>
        <taxon>Muscomorpha</taxon>
        <taxon>Ephydroidea</taxon>
        <taxon>Drosophilidae</taxon>
        <taxon>Drosophila</taxon>
        <taxon>Sophophora</taxon>
    </lineage>
</organism>
<reference evidence="2" key="1">
    <citation type="journal article" date="2004" name="Evolution">
        <title>Using comparative genomic data to test for fast-X evolution.</title>
        <authorList>
            <person name="Counterman B.A."/>
            <person name="Ortiz-Barrientos D."/>
            <person name="Noor M.A."/>
        </authorList>
    </citation>
    <scope>NUCLEOTIDE SEQUENCE</scope>
    <source>
        <strain evidence="2">Mather</strain>
    </source>
</reference>
<accession>Q6VEM0</accession>
<keyword evidence="1" id="KW-0732">Signal</keyword>
<name>Q6VEM0_DROMI</name>
<sequence length="137" mass="14923">SPWGTQAHASLHHAALPFALLLVSLLDEGSLGNLEFAHNPHQLVEGLIDIDAQLGTALDIRYNQVSACVLGLLQADLSLVLQVALVADHQHGELVAILHPQYLTLKLWYLIEAGMIVEREYKQKAFAGAHVLLAHSI</sequence>
<feature type="chain" id="PRO_5004281084" evidence="1">
    <location>
        <begin position="33"/>
        <end position="137"/>
    </location>
</feature>
<evidence type="ECO:0000256" key="1">
    <source>
        <dbReference type="SAM" id="SignalP"/>
    </source>
</evidence>
<evidence type="ECO:0000313" key="2">
    <source>
        <dbReference type="EMBL" id="AAS87298.1"/>
    </source>
</evidence>
<proteinExistence type="predicted"/>